<dbReference type="RefSeq" id="WP_071314316.1">
    <property type="nucleotide sequence ID" value="NZ_MLQQ01000042.1"/>
</dbReference>
<evidence type="ECO:0000313" key="2">
    <source>
        <dbReference type="EMBL" id="OIJ09929.1"/>
    </source>
</evidence>
<dbReference type="Proteomes" id="UP000180098">
    <property type="component" value="Unassembled WGS sequence"/>
</dbReference>
<comment type="caution">
    <text evidence="2">The sequence shown here is derived from an EMBL/GenBank/DDBJ whole genome shotgun (WGS) entry which is preliminary data.</text>
</comment>
<dbReference type="EMBL" id="MLQQ01000042">
    <property type="protein sequence ID" value="OIJ09929.1"/>
    <property type="molecule type" value="Genomic_DNA"/>
</dbReference>
<evidence type="ECO:0000256" key="1">
    <source>
        <dbReference type="SAM" id="MobiDB-lite"/>
    </source>
</evidence>
<proteinExistence type="predicted"/>
<sequence length="107" mass="12310">MSLKAIEMQVAIPRTQNVGKIQDQLQQRGQVSQANIASEQNKTDEKKRKQVLETTESERKRLNNDDERRGHSQSQTNKEEKQGMEDSPLEETYAIHPYKGNHIDFSG</sequence>
<accession>A0A1S2LBQ0</accession>
<keyword evidence="3" id="KW-1185">Reference proteome</keyword>
<feature type="compositionally biased region" description="Polar residues" evidence="1">
    <location>
        <begin position="23"/>
        <end position="40"/>
    </location>
</feature>
<dbReference type="OrthoDB" id="2476294at2"/>
<feature type="compositionally biased region" description="Basic and acidic residues" evidence="1">
    <location>
        <begin position="41"/>
        <end position="70"/>
    </location>
</feature>
<evidence type="ECO:0008006" key="4">
    <source>
        <dbReference type="Google" id="ProtNLM"/>
    </source>
</evidence>
<reference evidence="2 3" key="1">
    <citation type="submission" date="2016-10" db="EMBL/GenBank/DDBJ databases">
        <title>Draft genome sequences of four alkaliphilic bacteria belonging to the Anaerobacillus genus.</title>
        <authorList>
            <person name="Bassil N.M."/>
            <person name="Lloyd J.R."/>
        </authorList>
    </citation>
    <scope>NUCLEOTIDE SEQUENCE [LARGE SCALE GENOMIC DNA]</scope>
    <source>
        <strain evidence="2 3">DSM 15340</strain>
    </source>
</reference>
<organism evidence="2 3">
    <name type="scientific">Anaerobacillus arseniciselenatis</name>
    <dbReference type="NCBI Taxonomy" id="85682"/>
    <lineage>
        <taxon>Bacteria</taxon>
        <taxon>Bacillati</taxon>
        <taxon>Bacillota</taxon>
        <taxon>Bacilli</taxon>
        <taxon>Bacillales</taxon>
        <taxon>Bacillaceae</taxon>
        <taxon>Anaerobacillus</taxon>
    </lineage>
</organism>
<name>A0A1S2LBQ0_9BACI</name>
<feature type="region of interest" description="Disordered" evidence="1">
    <location>
        <begin position="23"/>
        <end position="107"/>
    </location>
</feature>
<gene>
    <name evidence="2" type="ORF">BKP35_15720</name>
</gene>
<protein>
    <recommendedName>
        <fullName evidence="4">RNA polymerase subunit sigma</fullName>
    </recommendedName>
</protein>
<dbReference type="AlphaFoldDB" id="A0A1S2LBQ0"/>
<evidence type="ECO:0000313" key="3">
    <source>
        <dbReference type="Proteomes" id="UP000180098"/>
    </source>
</evidence>